<dbReference type="EC" id="2.7.11.-" evidence="7"/>
<keyword evidence="6 7" id="KW-0496">Mitochondrion</keyword>
<feature type="domain" description="Histidine kinase" evidence="10">
    <location>
        <begin position="527"/>
        <end position="665"/>
    </location>
</feature>
<dbReference type="GO" id="GO:0004740">
    <property type="term" value="F:pyruvate dehydrogenase (acetyl-transferring) kinase activity"/>
    <property type="evidence" value="ECO:0007669"/>
    <property type="project" value="TreeGrafter"/>
</dbReference>
<keyword evidence="4 7" id="KW-0418">Kinase</keyword>
<feature type="compositionally biased region" description="Low complexity" evidence="9">
    <location>
        <begin position="93"/>
        <end position="125"/>
    </location>
</feature>
<dbReference type="EMBL" id="LN725192">
    <property type="protein sequence ID" value="CEP10777.1"/>
    <property type="molecule type" value="Genomic_DNA"/>
</dbReference>
<evidence type="ECO:0000256" key="2">
    <source>
        <dbReference type="ARBA" id="ARBA00022679"/>
    </source>
</evidence>
<evidence type="ECO:0000256" key="7">
    <source>
        <dbReference type="RuleBase" id="RU366032"/>
    </source>
</evidence>
<dbReference type="InterPro" id="IPR005467">
    <property type="entry name" value="His_kinase_dom"/>
</dbReference>
<dbReference type="OrthoDB" id="407390at2759"/>
<dbReference type="SUPFAM" id="SSF55874">
    <property type="entry name" value="ATPase domain of HSP90 chaperone/DNA topoisomerase II/histidine kinase"/>
    <property type="match status" value="1"/>
</dbReference>
<dbReference type="Pfam" id="PF02518">
    <property type="entry name" value="HATPase_c"/>
    <property type="match status" value="1"/>
</dbReference>
<keyword evidence="2 7" id="KW-0808">Transferase</keyword>
<keyword evidence="3 7" id="KW-0547">Nucleotide-binding</keyword>
<dbReference type="InterPro" id="IPR018955">
    <property type="entry name" value="BCDHK/PDK_N"/>
</dbReference>
<dbReference type="PANTHER" id="PTHR11947">
    <property type="entry name" value="PYRUVATE DEHYDROGENASE KINASE"/>
    <property type="match status" value="1"/>
</dbReference>
<dbReference type="GO" id="GO:0005759">
    <property type="term" value="C:mitochondrial matrix"/>
    <property type="evidence" value="ECO:0007669"/>
    <property type="project" value="UniProtKB-SubCell"/>
</dbReference>
<evidence type="ECO:0000256" key="4">
    <source>
        <dbReference type="ARBA" id="ARBA00022777"/>
    </source>
</evidence>
<dbReference type="PROSITE" id="PS50109">
    <property type="entry name" value="HIS_KIN"/>
    <property type="match status" value="1"/>
</dbReference>
<dbReference type="InterPro" id="IPR036890">
    <property type="entry name" value="HATPase_C_sf"/>
</dbReference>
<dbReference type="SMART" id="SM00387">
    <property type="entry name" value="HATPase_c"/>
    <property type="match status" value="1"/>
</dbReference>
<dbReference type="GO" id="GO:0005524">
    <property type="term" value="F:ATP binding"/>
    <property type="evidence" value="ECO:0007669"/>
    <property type="project" value="UniProtKB-UniRule"/>
</dbReference>
<dbReference type="AlphaFoldDB" id="A0A0B7N048"/>
<dbReference type="GO" id="GO:0010906">
    <property type="term" value="P:regulation of glucose metabolic process"/>
    <property type="evidence" value="ECO:0007669"/>
    <property type="project" value="TreeGrafter"/>
</dbReference>
<protein>
    <recommendedName>
        <fullName evidence="7">Protein-serine/threonine kinase</fullName>
        <ecNumber evidence="7">2.7.11.-</ecNumber>
    </recommendedName>
</protein>
<evidence type="ECO:0000256" key="8">
    <source>
        <dbReference type="SAM" id="Coils"/>
    </source>
</evidence>
<evidence type="ECO:0000256" key="5">
    <source>
        <dbReference type="ARBA" id="ARBA00022840"/>
    </source>
</evidence>
<proteinExistence type="inferred from homology"/>
<dbReference type="InterPro" id="IPR003594">
    <property type="entry name" value="HATPase_dom"/>
</dbReference>
<gene>
    <name evidence="11" type="primary">PARPA_04542.1 scaffold 14269</name>
</gene>
<dbReference type="Gene3D" id="3.30.565.10">
    <property type="entry name" value="Histidine kinase-like ATPase, C-terminal domain"/>
    <property type="match status" value="1"/>
</dbReference>
<keyword evidence="12" id="KW-1185">Reference proteome</keyword>
<reference evidence="11 12" key="1">
    <citation type="submission" date="2014-09" db="EMBL/GenBank/DDBJ databases">
        <authorList>
            <person name="Ellenberger Sabrina"/>
        </authorList>
    </citation>
    <scope>NUCLEOTIDE SEQUENCE [LARGE SCALE GENOMIC DNA]</scope>
    <source>
        <strain evidence="11 12">CBS 412.66</strain>
    </source>
</reference>
<name>A0A0B7N048_9FUNG</name>
<keyword evidence="5 7" id="KW-0067">ATP-binding</keyword>
<comment type="similarity">
    <text evidence="1 7">Belongs to the PDK/BCKDK protein kinase family.</text>
</comment>
<dbReference type="InterPro" id="IPR036784">
    <property type="entry name" value="AK/P_DHK_N_sf"/>
</dbReference>
<accession>A0A0B7N048</accession>
<dbReference type="Proteomes" id="UP000054107">
    <property type="component" value="Unassembled WGS sequence"/>
</dbReference>
<feature type="coiled-coil region" evidence="8">
    <location>
        <begin position="194"/>
        <end position="224"/>
    </location>
</feature>
<feature type="region of interest" description="Disordered" evidence="9">
    <location>
        <begin position="1"/>
        <end position="59"/>
    </location>
</feature>
<dbReference type="SUPFAM" id="SSF69012">
    <property type="entry name" value="alpha-ketoacid dehydrogenase kinase, N-terminal domain"/>
    <property type="match status" value="1"/>
</dbReference>
<evidence type="ECO:0000256" key="1">
    <source>
        <dbReference type="ARBA" id="ARBA00006155"/>
    </source>
</evidence>
<evidence type="ECO:0000313" key="11">
    <source>
        <dbReference type="EMBL" id="CEP10777.1"/>
    </source>
</evidence>
<evidence type="ECO:0000256" key="6">
    <source>
        <dbReference type="ARBA" id="ARBA00023128"/>
    </source>
</evidence>
<evidence type="ECO:0000313" key="12">
    <source>
        <dbReference type="Proteomes" id="UP000054107"/>
    </source>
</evidence>
<comment type="subcellular location">
    <subcellularLocation>
        <location evidence="7">Mitochondrion matrix</location>
    </subcellularLocation>
</comment>
<evidence type="ECO:0000256" key="9">
    <source>
        <dbReference type="SAM" id="MobiDB-lite"/>
    </source>
</evidence>
<sequence length="757" mass="84310">MPRQTRRSAPAQQTRHASTMPVRQTPPPSAPKPAAPPAPQQHAMAPAPAAAPPALAQAAPQQPGLFAQMATTAAGVAVGSAVGHTLANGVSSIFSGGSSSEPAADAQQPQQPQYQPQQFQAAPQPSGNACEADAKAFTNCLEASNNDFASCQCLISKPNNARQLYKSAPTLDGGKVFNSREKAAEGVWARQMNNQELEKLYHRLKEQQKILQDTQSKLSELRKASLNENANRQMKSAWRLNDSSLHRNIANKSPISTTTSPKIEVPRAARLDAVQSTNSASHFYQNKVLEEYTAQPVNASTLRQFIFFGRQMNTDRLLKSANWVRNELLVRLAHRIRDFQQLPFFVGTNPHIEYVYKLYWGAFESIRACPPIEKDQDNDRFCQLLQTLLEDGLLVLPRLAQGLSESAAYYPPEQKDLDLFLNRMLRSRISRRVLAEQHLALTEACEHQWDQHTGFGDGYVGIIFVHCSASEILERSKRLVFQHVHRYHSLVKKKDQELSVPHIDVKIQHNGLTSSDRENEILFAYVPEQLEHILYELLDNAVRFTMRTHLDGDYPPIQVTVSATNSDVYFRVSDQGGGMTKERYDCLWSYQSRAQTGDFGGFKQVQKVPASIDGRASQASEMGHRHLGIGLTMSRIYAEYWGGELQVITMDGFGTDAYVRIPRLGTNIENLGIERQAHPVFHNTVKSGSTITGSTHKKKKMAKSAKKDKELHLQSNPNAPPSATLRLLSPEQQLLDTTLTTESFSGNGWSESHMIQS</sequence>
<feature type="region of interest" description="Disordered" evidence="9">
    <location>
        <begin position="93"/>
        <end position="130"/>
    </location>
</feature>
<dbReference type="Gene3D" id="1.20.140.20">
    <property type="entry name" value="Alpha-ketoacid/pyruvate dehydrogenase kinase, N-terminal domain"/>
    <property type="match status" value="1"/>
</dbReference>
<dbReference type="Pfam" id="PF10436">
    <property type="entry name" value="BCDHK_Adom3"/>
    <property type="match status" value="1"/>
</dbReference>
<feature type="compositionally biased region" description="Low complexity" evidence="9">
    <location>
        <begin position="40"/>
        <end position="59"/>
    </location>
</feature>
<dbReference type="PANTHER" id="PTHR11947:SF25">
    <property type="entry name" value="[PYRUVATE DEHYDROGENASE (ACETYL-TRANSFERRING)] KINASE 2, MITOCHONDRIAL"/>
    <property type="match status" value="1"/>
</dbReference>
<dbReference type="STRING" id="35722.A0A0B7N048"/>
<evidence type="ECO:0000256" key="3">
    <source>
        <dbReference type="ARBA" id="ARBA00022741"/>
    </source>
</evidence>
<feature type="compositionally biased region" description="Pro residues" evidence="9">
    <location>
        <begin position="24"/>
        <end position="39"/>
    </location>
</feature>
<keyword evidence="8" id="KW-0175">Coiled coil</keyword>
<organism evidence="11 12">
    <name type="scientific">Parasitella parasitica</name>
    <dbReference type="NCBI Taxonomy" id="35722"/>
    <lineage>
        <taxon>Eukaryota</taxon>
        <taxon>Fungi</taxon>
        <taxon>Fungi incertae sedis</taxon>
        <taxon>Mucoromycota</taxon>
        <taxon>Mucoromycotina</taxon>
        <taxon>Mucoromycetes</taxon>
        <taxon>Mucorales</taxon>
        <taxon>Mucorineae</taxon>
        <taxon>Mucoraceae</taxon>
        <taxon>Parasitella</taxon>
    </lineage>
</organism>
<evidence type="ECO:0000259" key="10">
    <source>
        <dbReference type="PROSITE" id="PS50109"/>
    </source>
</evidence>
<dbReference type="InterPro" id="IPR039028">
    <property type="entry name" value="BCKD/PDK"/>
</dbReference>